<reference evidence="2 3" key="1">
    <citation type="submission" date="2019-02" db="EMBL/GenBank/DDBJ databases">
        <title>Genomic Encyclopedia of Type Strains, Phase IV (KMG-IV): sequencing the most valuable type-strain genomes for metagenomic binning, comparative biology and taxonomic classification.</title>
        <authorList>
            <person name="Goeker M."/>
        </authorList>
    </citation>
    <scope>NUCLEOTIDE SEQUENCE [LARGE SCALE GENOMIC DNA]</scope>
    <source>
        <strain evidence="2 3">DSM 101727</strain>
    </source>
</reference>
<protein>
    <submittedName>
        <fullName evidence="2">ABC-2 type transport system permease protein</fullName>
    </submittedName>
</protein>
<name>A0A4Q7L5S9_9PSEU</name>
<sequence length="532" mass="55400">MSAALVGTRQLVRLALRRDRIILPIWILVLSFLPASTAKLYHELYPTEAARQALISGAGKNPSISVIYGPAFDLSTPGGFASWRYTGVIAVLIGLMAIFTVTRHTRAEEDTGRLELLGSTVVGRYAALTAAVLVSAGTSLVIGLLMAFSSIGAGLPAAGSFAMGLGLTLVGWTFTGVAAVCVQIAEFSRTANGIGSAVLGVTYLLRGAGDSSTDATWLSWLSPIGWAQQVRAFAGERWWVLPMTLVFAVAIGSVGYWLLPRRDVGAGVLPARPGPAVAAPGLRSPFALAWRLQKGTLIGWTSGMLLVGAMFGSLASGMGDLIGDSPQAKEIFQRMGGAQSIVDSFIAGMGGMFGIFAALYAVQAVLRMRTEETAVRVEPLLATNVSRLSWVGSHLVFPIVGPAVILAVGGFGMGLMHGLRVGDVGGQLPGALGGALAQLPAVWVVAGISAVLFGLFPKYAMAAWAPIGLFVLITMFGPAVNLSQAIMDVSPFTHIPKLPAAELTMTPLVWLTGIAVVAVAAGMAGFRRRDIG</sequence>
<evidence type="ECO:0000256" key="1">
    <source>
        <dbReference type="SAM" id="Phobius"/>
    </source>
</evidence>
<dbReference type="Proteomes" id="UP000294257">
    <property type="component" value="Unassembled WGS sequence"/>
</dbReference>
<feature type="transmembrane region" description="Helical" evidence="1">
    <location>
        <begin position="435"/>
        <end position="456"/>
    </location>
</feature>
<feature type="transmembrane region" description="Helical" evidence="1">
    <location>
        <begin position="395"/>
        <end position="415"/>
    </location>
</feature>
<dbReference type="EMBL" id="SGWQ01000001">
    <property type="protein sequence ID" value="RZS45008.1"/>
    <property type="molecule type" value="Genomic_DNA"/>
</dbReference>
<dbReference type="AlphaFoldDB" id="A0A4Q7L5S9"/>
<feature type="transmembrane region" description="Helical" evidence="1">
    <location>
        <begin position="122"/>
        <end position="148"/>
    </location>
</feature>
<evidence type="ECO:0000313" key="2">
    <source>
        <dbReference type="EMBL" id="RZS45008.1"/>
    </source>
</evidence>
<evidence type="ECO:0000313" key="3">
    <source>
        <dbReference type="Proteomes" id="UP000294257"/>
    </source>
</evidence>
<feature type="transmembrane region" description="Helical" evidence="1">
    <location>
        <begin position="160"/>
        <end position="182"/>
    </location>
</feature>
<accession>A0A4Q7L5S9</accession>
<keyword evidence="1" id="KW-1133">Transmembrane helix</keyword>
<keyword evidence="1" id="KW-0472">Membrane</keyword>
<dbReference type="OrthoDB" id="2014935at2"/>
<keyword evidence="1" id="KW-0812">Transmembrane</keyword>
<organism evidence="2 3">
    <name type="scientific">Herbihabitans rhizosphaerae</name>
    <dbReference type="NCBI Taxonomy" id="1872711"/>
    <lineage>
        <taxon>Bacteria</taxon>
        <taxon>Bacillati</taxon>
        <taxon>Actinomycetota</taxon>
        <taxon>Actinomycetes</taxon>
        <taxon>Pseudonocardiales</taxon>
        <taxon>Pseudonocardiaceae</taxon>
        <taxon>Herbihabitans</taxon>
    </lineage>
</organism>
<feature type="transmembrane region" description="Helical" evidence="1">
    <location>
        <begin position="82"/>
        <end position="101"/>
    </location>
</feature>
<feature type="transmembrane region" description="Helical" evidence="1">
    <location>
        <begin position="297"/>
        <end position="318"/>
    </location>
</feature>
<proteinExistence type="predicted"/>
<gene>
    <name evidence="2" type="ORF">EV193_101892</name>
</gene>
<feature type="transmembrane region" description="Helical" evidence="1">
    <location>
        <begin position="463"/>
        <end position="487"/>
    </location>
</feature>
<feature type="transmembrane region" description="Helical" evidence="1">
    <location>
        <begin position="238"/>
        <end position="259"/>
    </location>
</feature>
<keyword evidence="3" id="KW-1185">Reference proteome</keyword>
<dbReference type="RefSeq" id="WP_130342611.1">
    <property type="nucleotide sequence ID" value="NZ_SGWQ01000001.1"/>
</dbReference>
<feature type="transmembrane region" description="Helical" evidence="1">
    <location>
        <begin position="338"/>
        <end position="362"/>
    </location>
</feature>
<comment type="caution">
    <text evidence="2">The sequence shown here is derived from an EMBL/GenBank/DDBJ whole genome shotgun (WGS) entry which is preliminary data.</text>
</comment>
<feature type="transmembrane region" description="Helical" evidence="1">
    <location>
        <begin position="507"/>
        <end position="526"/>
    </location>
</feature>
<feature type="transmembrane region" description="Helical" evidence="1">
    <location>
        <begin position="21"/>
        <end position="41"/>
    </location>
</feature>